<dbReference type="PROSITE" id="PS50001">
    <property type="entry name" value="SH2"/>
    <property type="match status" value="1"/>
</dbReference>
<evidence type="ECO:0000256" key="3">
    <source>
        <dbReference type="SAM" id="MobiDB-lite"/>
    </source>
</evidence>
<evidence type="ECO:0000256" key="2">
    <source>
        <dbReference type="PROSITE-ProRule" id="PRU00191"/>
    </source>
</evidence>
<feature type="compositionally biased region" description="Polar residues" evidence="3">
    <location>
        <begin position="430"/>
        <end position="449"/>
    </location>
</feature>
<dbReference type="SUPFAM" id="SSF49899">
    <property type="entry name" value="Concanavalin A-like lectins/glucanases"/>
    <property type="match status" value="1"/>
</dbReference>
<keyword evidence="6" id="KW-1185">Reference proteome</keyword>
<dbReference type="Pfam" id="PF13385">
    <property type="entry name" value="Laminin_G_3"/>
    <property type="match status" value="1"/>
</dbReference>
<gene>
    <name evidence="5" type="ORF">H6P81_005906</name>
</gene>
<comment type="caution">
    <text evidence="5">The sequence shown here is derived from an EMBL/GenBank/DDBJ whole genome shotgun (WGS) entry which is preliminary data.</text>
</comment>
<feature type="region of interest" description="Disordered" evidence="3">
    <location>
        <begin position="426"/>
        <end position="449"/>
    </location>
</feature>
<dbReference type="InterPro" id="IPR000980">
    <property type="entry name" value="SH2"/>
</dbReference>
<evidence type="ECO:0000313" key="5">
    <source>
        <dbReference type="EMBL" id="KAG9453002.1"/>
    </source>
</evidence>
<evidence type="ECO:0000259" key="4">
    <source>
        <dbReference type="PROSITE" id="PS50001"/>
    </source>
</evidence>
<dbReference type="InterPro" id="IPR001217">
    <property type="entry name" value="STAT"/>
</dbReference>
<dbReference type="GO" id="GO:0003700">
    <property type="term" value="F:DNA-binding transcription factor activity"/>
    <property type="evidence" value="ECO:0007669"/>
    <property type="project" value="InterPro"/>
</dbReference>
<accession>A0AAV7EZN6</accession>
<dbReference type="InterPro" id="IPR036860">
    <property type="entry name" value="SH2_dom_sf"/>
</dbReference>
<dbReference type="Gene3D" id="3.30.505.10">
    <property type="entry name" value="SH2 domain"/>
    <property type="match status" value="1"/>
</dbReference>
<evidence type="ECO:0000313" key="6">
    <source>
        <dbReference type="Proteomes" id="UP000825729"/>
    </source>
</evidence>
<feature type="domain" description="SH2" evidence="4">
    <location>
        <begin position="611"/>
        <end position="676"/>
    </location>
</feature>
<dbReference type="EMBL" id="JAINDJ010000003">
    <property type="protein sequence ID" value="KAG9453002.1"/>
    <property type="molecule type" value="Genomic_DNA"/>
</dbReference>
<evidence type="ECO:0000256" key="1">
    <source>
        <dbReference type="ARBA" id="ARBA00022999"/>
    </source>
</evidence>
<dbReference type="InterPro" id="IPR013320">
    <property type="entry name" value="ConA-like_dom_sf"/>
</dbReference>
<sequence length="712" mass="78866">MESQEIVSGGEDYLLLKDFRVDIHPEEPAFSLCFWIYLTSSTRPPVTIIRQLCSGDEGENPFIVLNEDKKLTLFPLLSLHEEASDPGNTDLLSTSPCAFPFDKWVHFGYEGAENIVHLYIDCEVVGEKHLVPNKDSYQANLQGVALVGNDSGDTGLQGYVHQVQLLPSSSLVKDHNAKDPPFVLSIDGSLISENHDVEEGRDGVWSVIGGKASCRRNFSLDVVLLDALGRTVDKEIELVASLVYADNGCPVEKPKDDSDAPLLISYDGVECPSTDRTVKLLHGRASFKLKISQLSSKCDGRLFRVRFEPAKGEKFPFLVAHSRPIHCISRNRTIRPSPASLKKPNTGANMPDGPQASGADDGSPEFRSSKGDGNPQLLSSNELRQSFSSKRFKLSHDKSSVRICISSSQHLEDGLHLNAQEDEKFDNFEGTDNTPSDSESVHARNSASQNAAGITNPVADLILFRYCLEGMPERSLLLREILNAAGDHDIVDFAEQVALYTGCTHNRNQIIIAKGLIQEGTETWNSIPRNTHEALWKNAAREIERRFMKISRCSNRSLSGQDMELLHGMAGSGDSISRDDFDRMWCWLYPVAVALSKDQINAIWECTSPQWIEGFVTKEEAEASLRDPEGVHIPGTFVLRFPTSRSWPHPDAGSLVVTYVGADYAVHHRLLSLRDGGNEGDMDQKPLQELLLAEPELTQLARVTRNQQVYCG</sequence>
<reference evidence="5 6" key="1">
    <citation type="submission" date="2021-07" db="EMBL/GenBank/DDBJ databases">
        <title>The Aristolochia fimbriata genome: insights into angiosperm evolution, floral development and chemical biosynthesis.</title>
        <authorList>
            <person name="Jiao Y."/>
        </authorList>
    </citation>
    <scope>NUCLEOTIDE SEQUENCE [LARGE SCALE GENOMIC DNA]</scope>
    <source>
        <strain evidence="5">IBCAS-2021</strain>
        <tissue evidence="5">Leaf</tissue>
    </source>
</reference>
<feature type="region of interest" description="Disordered" evidence="3">
    <location>
        <begin position="329"/>
        <end position="382"/>
    </location>
</feature>
<dbReference type="GO" id="GO:0007165">
    <property type="term" value="P:signal transduction"/>
    <property type="evidence" value="ECO:0007669"/>
    <property type="project" value="InterPro"/>
</dbReference>
<dbReference type="PANTHER" id="PTHR11801">
    <property type="entry name" value="SIGNAL TRANSDUCER AND ACTIVATOR OF TRANSCRIPTION"/>
    <property type="match status" value="1"/>
</dbReference>
<keyword evidence="1 2" id="KW-0727">SH2 domain</keyword>
<organism evidence="5 6">
    <name type="scientific">Aristolochia fimbriata</name>
    <name type="common">White veined hardy Dutchman's pipe vine</name>
    <dbReference type="NCBI Taxonomy" id="158543"/>
    <lineage>
        <taxon>Eukaryota</taxon>
        <taxon>Viridiplantae</taxon>
        <taxon>Streptophyta</taxon>
        <taxon>Embryophyta</taxon>
        <taxon>Tracheophyta</taxon>
        <taxon>Spermatophyta</taxon>
        <taxon>Magnoliopsida</taxon>
        <taxon>Magnoliidae</taxon>
        <taxon>Piperales</taxon>
        <taxon>Aristolochiaceae</taxon>
        <taxon>Aristolochia</taxon>
    </lineage>
</organism>
<name>A0AAV7EZN6_ARIFI</name>
<dbReference type="Gene3D" id="2.60.120.200">
    <property type="match status" value="1"/>
</dbReference>
<dbReference type="SUPFAM" id="SSF55550">
    <property type="entry name" value="SH2 domain"/>
    <property type="match status" value="1"/>
</dbReference>
<proteinExistence type="predicted"/>
<protein>
    <recommendedName>
        <fullName evidence="4">SH2 domain-containing protein</fullName>
    </recommendedName>
</protein>
<dbReference type="AlphaFoldDB" id="A0AAV7EZN6"/>
<dbReference type="Proteomes" id="UP000825729">
    <property type="component" value="Unassembled WGS sequence"/>
</dbReference>